<evidence type="ECO:0000256" key="1">
    <source>
        <dbReference type="ARBA" id="ARBA00005417"/>
    </source>
</evidence>
<dbReference type="PANTHER" id="PTHR42788:SF13">
    <property type="entry name" value="ALIPHATIC SULFONATES IMPORT ATP-BINDING PROTEIN SSUB"/>
    <property type="match status" value="1"/>
</dbReference>
<keyword evidence="5 8" id="KW-0067">ATP-binding</keyword>
<evidence type="ECO:0000313" key="8">
    <source>
        <dbReference type="EMBL" id="RXN88076.1"/>
    </source>
</evidence>
<keyword evidence="3" id="KW-0472">Membrane</keyword>
<dbReference type="CDD" id="cd03293">
    <property type="entry name" value="ABC_NrtD_SsuB_transporters"/>
    <property type="match status" value="1"/>
</dbReference>
<keyword evidence="9" id="KW-1185">Reference proteome</keyword>
<gene>
    <name evidence="8" type="ORF">C7R54_16015</name>
</gene>
<proteinExistence type="inferred from homology"/>
<evidence type="ECO:0000313" key="9">
    <source>
        <dbReference type="Proteomes" id="UP000290849"/>
    </source>
</evidence>
<dbReference type="SUPFAM" id="SSF52540">
    <property type="entry name" value="P-loop containing nucleoside triphosphate hydrolases"/>
    <property type="match status" value="1"/>
</dbReference>
<dbReference type="SMART" id="SM00382">
    <property type="entry name" value="AAA"/>
    <property type="match status" value="1"/>
</dbReference>
<organism evidence="8 9">
    <name type="scientific">Achromobacter aloeverae</name>
    <dbReference type="NCBI Taxonomy" id="1750518"/>
    <lineage>
        <taxon>Bacteria</taxon>
        <taxon>Pseudomonadati</taxon>
        <taxon>Pseudomonadota</taxon>
        <taxon>Betaproteobacteria</taxon>
        <taxon>Burkholderiales</taxon>
        <taxon>Alcaligenaceae</taxon>
        <taxon>Achromobacter</taxon>
    </lineage>
</organism>
<dbReference type="InterPro" id="IPR003439">
    <property type="entry name" value="ABC_transporter-like_ATP-bd"/>
</dbReference>
<reference evidence="8 9" key="1">
    <citation type="journal article" date="2017" name="Int. J. Syst. Evol. Microbiol.">
        <title>Achromobacter aloeverae sp. nov., isolated from the root of Aloe vera (L.) Burm.f.</title>
        <authorList>
            <person name="Kuncharoen N."/>
            <person name="Muramatsu Y."/>
            <person name="Shibata C."/>
            <person name="Kamakura Y."/>
            <person name="Nakagawa Y."/>
            <person name="Tanasupawat S."/>
        </authorList>
    </citation>
    <scope>NUCLEOTIDE SEQUENCE [LARGE SCALE GENOMIC DNA]</scope>
    <source>
        <strain evidence="8 9">AVA-1</strain>
    </source>
</reference>
<dbReference type="InterPro" id="IPR050166">
    <property type="entry name" value="ABC_transporter_ATP-bind"/>
</dbReference>
<accession>A0A4Q1HKB1</accession>
<dbReference type="Gene3D" id="3.40.50.300">
    <property type="entry name" value="P-loop containing nucleotide triphosphate hydrolases"/>
    <property type="match status" value="1"/>
</dbReference>
<dbReference type="EMBL" id="PYAL01000004">
    <property type="protein sequence ID" value="RXN88076.1"/>
    <property type="molecule type" value="Genomic_DNA"/>
</dbReference>
<evidence type="ECO:0000256" key="3">
    <source>
        <dbReference type="ARBA" id="ARBA00022475"/>
    </source>
</evidence>
<dbReference type="InterPro" id="IPR003593">
    <property type="entry name" value="AAA+_ATPase"/>
</dbReference>
<comment type="caution">
    <text evidence="8">The sequence shown here is derived from an EMBL/GenBank/DDBJ whole genome shotgun (WGS) entry which is preliminary data.</text>
</comment>
<dbReference type="PANTHER" id="PTHR42788">
    <property type="entry name" value="TAURINE IMPORT ATP-BINDING PROTEIN-RELATED"/>
    <property type="match status" value="1"/>
</dbReference>
<dbReference type="GO" id="GO:0016887">
    <property type="term" value="F:ATP hydrolysis activity"/>
    <property type="evidence" value="ECO:0007669"/>
    <property type="project" value="InterPro"/>
</dbReference>
<dbReference type="Pfam" id="PF00005">
    <property type="entry name" value="ABC_tran"/>
    <property type="match status" value="1"/>
</dbReference>
<dbReference type="AlphaFoldDB" id="A0A4Q1HKB1"/>
<dbReference type="OrthoDB" id="9783039at2"/>
<protein>
    <submittedName>
        <fullName evidence="8">Nitrate/sulfonate/bicarbonate ABC transporter ATP-binding protein</fullName>
    </submittedName>
</protein>
<keyword evidence="3" id="KW-1003">Cell membrane</keyword>
<keyword evidence="4" id="KW-0547">Nucleotide-binding</keyword>
<evidence type="ECO:0000259" key="7">
    <source>
        <dbReference type="PROSITE" id="PS50893"/>
    </source>
</evidence>
<dbReference type="InterPro" id="IPR017871">
    <property type="entry name" value="ABC_transporter-like_CS"/>
</dbReference>
<dbReference type="GO" id="GO:0005524">
    <property type="term" value="F:ATP binding"/>
    <property type="evidence" value="ECO:0007669"/>
    <property type="project" value="UniProtKB-KW"/>
</dbReference>
<evidence type="ECO:0000256" key="6">
    <source>
        <dbReference type="SAM" id="MobiDB-lite"/>
    </source>
</evidence>
<comment type="similarity">
    <text evidence="1">Belongs to the ABC transporter superfamily.</text>
</comment>
<feature type="compositionally biased region" description="Low complexity" evidence="6">
    <location>
        <begin position="20"/>
        <end position="33"/>
    </location>
</feature>
<feature type="compositionally biased region" description="Basic residues" evidence="6">
    <location>
        <begin position="1"/>
        <end position="16"/>
    </location>
</feature>
<dbReference type="PROSITE" id="PS00211">
    <property type="entry name" value="ABC_TRANSPORTER_1"/>
    <property type="match status" value="1"/>
</dbReference>
<keyword evidence="2" id="KW-0813">Transport</keyword>
<dbReference type="PROSITE" id="PS50893">
    <property type="entry name" value="ABC_TRANSPORTER_2"/>
    <property type="match status" value="1"/>
</dbReference>
<dbReference type="Proteomes" id="UP000290849">
    <property type="component" value="Unassembled WGS sequence"/>
</dbReference>
<sequence>MPTGRRPSRPWRRRARSSRDASPPTTTPTPCCRTDSRARRCAVSGFLEIARLNKIYRSDSGPLHALQDVTLDISEGEFVSIVGPSGCGKSTLLKCIAGLEGISSGALNLRGKAILEPPEDMGVVFQRDLLLEWRNILDNVLLAAELHDAPRARYESRARELLDLFGLSAFLDRYPRELSGGMRQRVSICRALLLDPQLLLMDEPFGALDPFTRDELNVELQRAWMATGKTVVFITHSVSEAVYLGSRVVMMARGPGRVAEAIPIELERPRGLEVRETAEFARYVSHIRDTFRGLGIYKH</sequence>
<evidence type="ECO:0000256" key="2">
    <source>
        <dbReference type="ARBA" id="ARBA00022448"/>
    </source>
</evidence>
<feature type="region of interest" description="Disordered" evidence="6">
    <location>
        <begin position="1"/>
        <end position="33"/>
    </location>
</feature>
<evidence type="ECO:0000256" key="5">
    <source>
        <dbReference type="ARBA" id="ARBA00022840"/>
    </source>
</evidence>
<feature type="domain" description="ABC transporter" evidence="7">
    <location>
        <begin position="50"/>
        <end position="278"/>
    </location>
</feature>
<name>A0A4Q1HKB1_9BURK</name>
<evidence type="ECO:0000256" key="4">
    <source>
        <dbReference type="ARBA" id="ARBA00022741"/>
    </source>
</evidence>
<dbReference type="InterPro" id="IPR027417">
    <property type="entry name" value="P-loop_NTPase"/>
</dbReference>